<evidence type="ECO:0000313" key="6">
    <source>
        <dbReference type="Proteomes" id="UP000654075"/>
    </source>
</evidence>
<reference evidence="4" key="1">
    <citation type="submission" date="2021-02" db="EMBL/GenBank/DDBJ databases">
        <authorList>
            <person name="Dougan E. K."/>
            <person name="Rhodes N."/>
            <person name="Thang M."/>
            <person name="Chan C."/>
        </authorList>
    </citation>
    <scope>NUCLEOTIDE SEQUENCE</scope>
</reference>
<sequence>MAKGRSGYGPLALPKAAVDRSPRRLEDDDCCEIPRSSRLLSMLPVGFVASALMPMAFTEAVLAEQLAGLISPVTNSDEPLSMQGQLLPVLTPTFIFALSPAMGSFIVWHQGSVAAGRPLRCLLTFGLSSAVVGQMLVAYSFDVSAWLTGSSEACLNILFLGLCLIAFAHASLGLAIRVFCVEAAGSPTRVAEALTLAAFIQIFGTTLGRLATWSPWAKLGYFRGLATEACGVNSLCFDVKVNILSAFVFTLLAGGLAIRATALAAVGKRPRRWRFAKKSASTDQASTSPQSPQPEHHEQAELGNVVEAALKDPGMVAVLLTSLLSWTGWWSFQVSVERFLTNETLGSIQGRAVLRAGQLVQLFAAFVAALALPRLMRSLGTFGTWLSGSLLLASLLLLSVTVRSAQSTSFTVAWLSAFGSVLVLQSSLPYVIASRRAKARKSSACLAIALASVPASAAEIFWAWAAADVRALLQSEVAILSTGAVCAVWSAYVSSSAILRDRDGATLQSHRRKP</sequence>
<comment type="caution">
    <text evidence="4">The sequence shown here is derived from an EMBL/GenBank/DDBJ whole genome shotgun (WGS) entry which is preliminary data.</text>
</comment>
<feature type="transmembrane region" description="Helical" evidence="2">
    <location>
        <begin position="444"/>
        <end position="465"/>
    </location>
</feature>
<feature type="transmembrane region" description="Helical" evidence="2">
    <location>
        <begin position="86"/>
        <end position="107"/>
    </location>
</feature>
<feature type="transmembrane region" description="Helical" evidence="2">
    <location>
        <begin position="412"/>
        <end position="432"/>
    </location>
</feature>
<dbReference type="AlphaFoldDB" id="A0A813LG61"/>
<organism evidence="4 5">
    <name type="scientific">Polarella glacialis</name>
    <name type="common">Dinoflagellate</name>
    <dbReference type="NCBI Taxonomy" id="89957"/>
    <lineage>
        <taxon>Eukaryota</taxon>
        <taxon>Sar</taxon>
        <taxon>Alveolata</taxon>
        <taxon>Dinophyceae</taxon>
        <taxon>Suessiales</taxon>
        <taxon>Suessiaceae</taxon>
        <taxon>Polarella</taxon>
    </lineage>
</organism>
<feature type="transmembrane region" description="Helical" evidence="2">
    <location>
        <begin position="477"/>
        <end position="499"/>
    </location>
</feature>
<feature type="transmembrane region" description="Helical" evidence="2">
    <location>
        <begin position="379"/>
        <end position="400"/>
    </location>
</feature>
<evidence type="ECO:0000313" key="3">
    <source>
        <dbReference type="EMBL" id="CAE8593968.1"/>
    </source>
</evidence>
<feature type="transmembrane region" description="Helical" evidence="2">
    <location>
        <begin position="157"/>
        <end position="181"/>
    </location>
</feature>
<evidence type="ECO:0000313" key="4">
    <source>
        <dbReference type="EMBL" id="CAE8729381.1"/>
    </source>
</evidence>
<protein>
    <submittedName>
        <fullName evidence="4">Uncharacterized protein</fullName>
    </submittedName>
</protein>
<keyword evidence="2" id="KW-0472">Membrane</keyword>
<feature type="transmembrane region" description="Helical" evidence="2">
    <location>
        <begin position="243"/>
        <end position="267"/>
    </location>
</feature>
<feature type="transmembrane region" description="Helical" evidence="2">
    <location>
        <begin position="193"/>
        <end position="212"/>
    </location>
</feature>
<dbReference type="Proteomes" id="UP000654075">
    <property type="component" value="Unassembled WGS sequence"/>
</dbReference>
<dbReference type="Gene3D" id="1.20.1250.20">
    <property type="entry name" value="MFS general substrate transporter like domains"/>
    <property type="match status" value="1"/>
</dbReference>
<dbReference type="Proteomes" id="UP000626109">
    <property type="component" value="Unassembled WGS sequence"/>
</dbReference>
<feature type="region of interest" description="Disordered" evidence="1">
    <location>
        <begin position="277"/>
        <end position="298"/>
    </location>
</feature>
<keyword evidence="2" id="KW-1133">Transmembrane helix</keyword>
<evidence type="ECO:0000256" key="1">
    <source>
        <dbReference type="SAM" id="MobiDB-lite"/>
    </source>
</evidence>
<feature type="compositionally biased region" description="Polar residues" evidence="1">
    <location>
        <begin position="279"/>
        <end position="290"/>
    </location>
</feature>
<name>A0A813LG61_POLGL</name>
<feature type="transmembrane region" description="Helical" evidence="2">
    <location>
        <begin position="45"/>
        <end position="66"/>
    </location>
</feature>
<accession>A0A813LG61</accession>
<keyword evidence="6" id="KW-1185">Reference proteome</keyword>
<gene>
    <name evidence="3" type="ORF">PGLA1383_LOCUS12545</name>
    <name evidence="4" type="ORF">PGLA2088_LOCUS45395</name>
</gene>
<dbReference type="EMBL" id="CAJNNV010006700">
    <property type="protein sequence ID" value="CAE8593968.1"/>
    <property type="molecule type" value="Genomic_DNA"/>
</dbReference>
<keyword evidence="2" id="KW-0812">Transmembrane</keyword>
<dbReference type="InterPro" id="IPR036259">
    <property type="entry name" value="MFS_trans_sf"/>
</dbReference>
<feature type="transmembrane region" description="Helical" evidence="2">
    <location>
        <begin position="119"/>
        <end position="137"/>
    </location>
</feature>
<evidence type="ECO:0000256" key="2">
    <source>
        <dbReference type="SAM" id="Phobius"/>
    </source>
</evidence>
<dbReference type="SUPFAM" id="SSF103473">
    <property type="entry name" value="MFS general substrate transporter"/>
    <property type="match status" value="1"/>
</dbReference>
<evidence type="ECO:0000313" key="5">
    <source>
        <dbReference type="Proteomes" id="UP000626109"/>
    </source>
</evidence>
<dbReference type="EMBL" id="CAJNNW010035695">
    <property type="protein sequence ID" value="CAE8729381.1"/>
    <property type="molecule type" value="Genomic_DNA"/>
</dbReference>
<proteinExistence type="predicted"/>